<keyword evidence="8 9" id="KW-0539">Nucleus</keyword>
<evidence type="ECO:0000256" key="6">
    <source>
        <dbReference type="ARBA" id="ARBA00023125"/>
    </source>
</evidence>
<proteinExistence type="predicted"/>
<name>A0A0R3U1V2_MESCO</name>
<dbReference type="PROSITE" id="PS50071">
    <property type="entry name" value="HOMEOBOX_2"/>
    <property type="match status" value="1"/>
</dbReference>
<feature type="domain" description="LIM zinc-binding" evidence="12">
    <location>
        <begin position="45"/>
        <end position="103"/>
    </location>
</feature>
<dbReference type="GO" id="GO:0000981">
    <property type="term" value="F:DNA-binding transcription factor activity, RNA polymerase II-specific"/>
    <property type="evidence" value="ECO:0007669"/>
    <property type="project" value="TreeGrafter"/>
</dbReference>
<feature type="domain" description="LIM zinc-binding" evidence="12">
    <location>
        <begin position="104"/>
        <end position="169"/>
    </location>
</feature>
<keyword evidence="15" id="KW-1185">Reference proteome</keyword>
<evidence type="ECO:0000256" key="8">
    <source>
        <dbReference type="ARBA" id="ARBA00023242"/>
    </source>
</evidence>
<evidence type="ECO:0000256" key="11">
    <source>
        <dbReference type="RuleBase" id="RU000682"/>
    </source>
</evidence>
<keyword evidence="5 10" id="KW-0440">LIM domain</keyword>
<feature type="DNA-binding region" description="Homeobox" evidence="9">
    <location>
        <begin position="217"/>
        <end position="276"/>
    </location>
</feature>
<dbReference type="SMART" id="SM00389">
    <property type="entry name" value="HOX"/>
    <property type="match status" value="1"/>
</dbReference>
<protein>
    <recommendedName>
        <fullName evidence="16">Homeobox domain-containing protein</fullName>
    </recommendedName>
</protein>
<dbReference type="Pfam" id="PF00046">
    <property type="entry name" value="Homeodomain"/>
    <property type="match status" value="1"/>
</dbReference>
<dbReference type="InterPro" id="IPR050453">
    <property type="entry name" value="LIM_Homeobox_TF"/>
</dbReference>
<keyword evidence="3" id="KW-0677">Repeat</keyword>
<dbReference type="Pfam" id="PF00412">
    <property type="entry name" value="LIM"/>
    <property type="match status" value="2"/>
</dbReference>
<dbReference type="PROSITE" id="PS00478">
    <property type="entry name" value="LIM_DOMAIN_1"/>
    <property type="match status" value="1"/>
</dbReference>
<evidence type="ECO:0000256" key="7">
    <source>
        <dbReference type="ARBA" id="ARBA00023155"/>
    </source>
</evidence>
<dbReference type="CDD" id="cd08368">
    <property type="entry name" value="LIM"/>
    <property type="match status" value="1"/>
</dbReference>
<reference evidence="14 15" key="1">
    <citation type="submission" date="2018-10" db="EMBL/GenBank/DDBJ databases">
        <authorList>
            <consortium name="Pathogen Informatics"/>
        </authorList>
    </citation>
    <scope>NUCLEOTIDE SEQUENCE [LARGE SCALE GENOMIC DNA]</scope>
</reference>
<evidence type="ECO:0000256" key="9">
    <source>
        <dbReference type="PROSITE-ProRule" id="PRU00108"/>
    </source>
</evidence>
<dbReference type="GO" id="GO:0030182">
    <property type="term" value="P:neuron differentiation"/>
    <property type="evidence" value="ECO:0007669"/>
    <property type="project" value="TreeGrafter"/>
</dbReference>
<dbReference type="CDD" id="cd00086">
    <property type="entry name" value="homeodomain"/>
    <property type="match status" value="1"/>
</dbReference>
<evidence type="ECO:0000259" key="13">
    <source>
        <dbReference type="PROSITE" id="PS50071"/>
    </source>
</evidence>
<keyword evidence="2 10" id="KW-0479">Metal-binding</keyword>
<evidence type="ECO:0000256" key="5">
    <source>
        <dbReference type="ARBA" id="ARBA00023038"/>
    </source>
</evidence>
<dbReference type="Proteomes" id="UP000267029">
    <property type="component" value="Unassembled WGS sequence"/>
</dbReference>
<keyword evidence="4 10" id="KW-0862">Zinc</keyword>
<dbReference type="PANTHER" id="PTHR24208">
    <property type="entry name" value="LIM/HOMEOBOX PROTEIN LHX"/>
    <property type="match status" value="1"/>
</dbReference>
<dbReference type="SMART" id="SM00132">
    <property type="entry name" value="LIM"/>
    <property type="match status" value="2"/>
</dbReference>
<sequence length="367" mass="39442">MNIANTLLGLPISPPLPQPDKTAALYEADRSSLERGGGVAVENLPACTKCRLPIADRYVVRVRGSVLHTDCAVCAVCVCPLRDLCFVIGGQLLCRRHYHDLYAIRCATCKQPMLSHELCMRLSADEVHHVSCFVCSVCRKPLASGVEYAHDPTTGALFCKADFLNRGAVDGGGGGGVVPTHHPPQSLTPAPSAPAATAVAAAATTAGCCVGSAGGGGKRGRTTLSQDQRAKLQRVFEDNPRPPRKVRETLAREFGLPVRVVQVWFQNQRAREKKLASCHLRDATSSQAHHPSPAGYVGPVDETPSSAGAHLAVPTLVCLFVFALKAPCARLLTLRVGQWIPLVLFRLVAVQRRPLRGVWFDELCVRV</sequence>
<dbReference type="InterPro" id="IPR001781">
    <property type="entry name" value="Znf_LIM"/>
</dbReference>
<evidence type="ECO:0000259" key="12">
    <source>
        <dbReference type="PROSITE" id="PS50023"/>
    </source>
</evidence>
<evidence type="ECO:0008006" key="16">
    <source>
        <dbReference type="Google" id="ProtNLM"/>
    </source>
</evidence>
<evidence type="ECO:0000256" key="1">
    <source>
        <dbReference type="ARBA" id="ARBA00004123"/>
    </source>
</evidence>
<accession>A0A0R3U1V2</accession>
<evidence type="ECO:0000313" key="15">
    <source>
        <dbReference type="Proteomes" id="UP000267029"/>
    </source>
</evidence>
<organism evidence="14 15">
    <name type="scientific">Mesocestoides corti</name>
    <name type="common">Flatworm</name>
    <dbReference type="NCBI Taxonomy" id="53468"/>
    <lineage>
        <taxon>Eukaryota</taxon>
        <taxon>Metazoa</taxon>
        <taxon>Spiralia</taxon>
        <taxon>Lophotrochozoa</taxon>
        <taxon>Platyhelminthes</taxon>
        <taxon>Cestoda</taxon>
        <taxon>Eucestoda</taxon>
        <taxon>Cyclophyllidea</taxon>
        <taxon>Mesocestoididae</taxon>
        <taxon>Mesocestoides</taxon>
    </lineage>
</organism>
<evidence type="ECO:0000256" key="10">
    <source>
        <dbReference type="PROSITE-ProRule" id="PRU00125"/>
    </source>
</evidence>
<comment type="subcellular location">
    <subcellularLocation>
        <location evidence="1 9 11">Nucleus</location>
    </subcellularLocation>
</comment>
<keyword evidence="7 9" id="KW-0371">Homeobox</keyword>
<dbReference type="Gene3D" id="1.10.10.60">
    <property type="entry name" value="Homeodomain-like"/>
    <property type="match status" value="1"/>
</dbReference>
<dbReference type="EMBL" id="UXSR01000030">
    <property type="protein sequence ID" value="VDD74370.1"/>
    <property type="molecule type" value="Genomic_DNA"/>
</dbReference>
<dbReference type="AlphaFoldDB" id="A0A0R3U1V2"/>
<dbReference type="InterPro" id="IPR001356">
    <property type="entry name" value="HD"/>
</dbReference>
<keyword evidence="6 9" id="KW-0238">DNA-binding</keyword>
<evidence type="ECO:0000256" key="4">
    <source>
        <dbReference type="ARBA" id="ARBA00022833"/>
    </source>
</evidence>
<dbReference type="OrthoDB" id="6159439at2759"/>
<gene>
    <name evidence="14" type="ORF">MCOS_LOCUS373</name>
</gene>
<dbReference type="Gene3D" id="2.10.110.10">
    <property type="entry name" value="Cysteine Rich Protein"/>
    <property type="match status" value="2"/>
</dbReference>
<dbReference type="GO" id="GO:0000977">
    <property type="term" value="F:RNA polymerase II transcription regulatory region sequence-specific DNA binding"/>
    <property type="evidence" value="ECO:0007669"/>
    <property type="project" value="TreeGrafter"/>
</dbReference>
<dbReference type="GO" id="GO:0005634">
    <property type="term" value="C:nucleus"/>
    <property type="evidence" value="ECO:0007669"/>
    <property type="project" value="UniProtKB-SubCell"/>
</dbReference>
<evidence type="ECO:0000313" key="14">
    <source>
        <dbReference type="EMBL" id="VDD74370.1"/>
    </source>
</evidence>
<dbReference type="SUPFAM" id="SSF46689">
    <property type="entry name" value="Homeodomain-like"/>
    <property type="match status" value="1"/>
</dbReference>
<dbReference type="PROSITE" id="PS50023">
    <property type="entry name" value="LIM_DOMAIN_2"/>
    <property type="match status" value="2"/>
</dbReference>
<dbReference type="PANTHER" id="PTHR24208:SF166">
    <property type="entry name" value="LIM HOMEOBOX TRANSCRIPTION FACTOR 1 ALPHA, ISOFORM B"/>
    <property type="match status" value="1"/>
</dbReference>
<evidence type="ECO:0000256" key="2">
    <source>
        <dbReference type="ARBA" id="ARBA00022723"/>
    </source>
</evidence>
<dbReference type="GO" id="GO:0046872">
    <property type="term" value="F:metal ion binding"/>
    <property type="evidence" value="ECO:0007669"/>
    <property type="project" value="UniProtKB-KW"/>
</dbReference>
<evidence type="ECO:0000256" key="3">
    <source>
        <dbReference type="ARBA" id="ARBA00022737"/>
    </source>
</evidence>
<dbReference type="SUPFAM" id="SSF57716">
    <property type="entry name" value="Glucocorticoid receptor-like (DNA-binding domain)"/>
    <property type="match status" value="1"/>
</dbReference>
<dbReference type="STRING" id="53468.A0A0R3U1V2"/>
<dbReference type="InterPro" id="IPR009057">
    <property type="entry name" value="Homeodomain-like_sf"/>
</dbReference>
<feature type="domain" description="Homeobox" evidence="13">
    <location>
        <begin position="215"/>
        <end position="275"/>
    </location>
</feature>